<dbReference type="GeneTree" id="ENSGT00940000163452"/>
<dbReference type="InterPro" id="IPR004875">
    <property type="entry name" value="DDE_SF_endonuclease_dom"/>
</dbReference>
<dbReference type="Ensembl" id="ENSLACT00000015163.1">
    <property type="protein sequence ID" value="ENSLACP00000015057.1"/>
    <property type="gene ID" value="ENSLACG00000013250.1"/>
</dbReference>
<reference evidence="2" key="2">
    <citation type="submission" date="2025-08" db="UniProtKB">
        <authorList>
            <consortium name="Ensembl"/>
        </authorList>
    </citation>
    <scope>IDENTIFICATION</scope>
</reference>
<dbReference type="GO" id="GO:0005634">
    <property type="term" value="C:nucleus"/>
    <property type="evidence" value="ECO:0007669"/>
    <property type="project" value="TreeGrafter"/>
</dbReference>
<organism evidence="2 3">
    <name type="scientific">Latimeria chalumnae</name>
    <name type="common">Coelacanth</name>
    <dbReference type="NCBI Taxonomy" id="7897"/>
    <lineage>
        <taxon>Eukaryota</taxon>
        <taxon>Metazoa</taxon>
        <taxon>Chordata</taxon>
        <taxon>Craniata</taxon>
        <taxon>Vertebrata</taxon>
        <taxon>Euteleostomi</taxon>
        <taxon>Coelacanthiformes</taxon>
        <taxon>Coelacanthidae</taxon>
        <taxon>Latimeria</taxon>
    </lineage>
</organism>
<reference evidence="2" key="3">
    <citation type="submission" date="2025-09" db="UniProtKB">
        <authorList>
            <consortium name="Ensembl"/>
        </authorList>
    </citation>
    <scope>IDENTIFICATION</scope>
</reference>
<feature type="domain" description="DDE-1" evidence="1">
    <location>
        <begin position="77"/>
        <end position="210"/>
    </location>
</feature>
<dbReference type="Bgee" id="ENSLACG00000013250">
    <property type="expression patterns" value="Expressed in mesonephros"/>
</dbReference>
<dbReference type="PANTHER" id="PTHR19303:SF73">
    <property type="entry name" value="PROTEIN PDC2"/>
    <property type="match status" value="1"/>
</dbReference>
<dbReference type="Pfam" id="PF03184">
    <property type="entry name" value="DDE_1"/>
    <property type="match status" value="1"/>
</dbReference>
<dbReference type="GO" id="GO:0003677">
    <property type="term" value="F:DNA binding"/>
    <property type="evidence" value="ECO:0007669"/>
    <property type="project" value="TreeGrafter"/>
</dbReference>
<dbReference type="AlphaFoldDB" id="H3AZI6"/>
<dbReference type="eggNOG" id="KOG3105">
    <property type="taxonomic scope" value="Eukaryota"/>
</dbReference>
<evidence type="ECO:0000313" key="2">
    <source>
        <dbReference type="Ensembl" id="ENSLACP00000015057.1"/>
    </source>
</evidence>
<evidence type="ECO:0000259" key="1">
    <source>
        <dbReference type="Pfam" id="PF03184"/>
    </source>
</evidence>
<accession>H3AZI6</accession>
<dbReference type="Proteomes" id="UP000008672">
    <property type="component" value="Unassembled WGS sequence"/>
</dbReference>
<proteinExistence type="predicted"/>
<dbReference type="EMBL" id="AFYH01077478">
    <property type="status" value="NOT_ANNOTATED_CDS"/>
    <property type="molecule type" value="Genomic_DNA"/>
</dbReference>
<keyword evidence="3" id="KW-1185">Reference proteome</keyword>
<dbReference type="InterPro" id="IPR050863">
    <property type="entry name" value="CenT-Element_Derived"/>
</dbReference>
<dbReference type="InParanoid" id="H3AZI6"/>
<dbReference type="HOGENOM" id="CLU_018294_2_1_1"/>
<evidence type="ECO:0000313" key="3">
    <source>
        <dbReference type="Proteomes" id="UP000008672"/>
    </source>
</evidence>
<sequence>HGESASADMTAVNDGRTEVQPVLDGYNPVDVYSMDEAGLFYCLGPSAALSTNEVRGTKISKERILQLLFSPAISGKKFNLSIYFTYAGGSKAWMTSKEFQIWLSDVDHQMQLQEHKIVLLVDNAPSHQVGELELRNVTIHYLPLNTTSHIQPMDTGIIKDFKLHYTKQLVQLYINCAEENKAQTVDLQQALQFVERAWDSVCLTTTVNCWQHVNTMATTVSNAERASEKEKDVALAQLAEL</sequence>
<protein>
    <recommendedName>
        <fullName evidence="1">DDE-1 domain-containing protein</fullName>
    </recommendedName>
</protein>
<name>H3AZI6_LATCH</name>
<dbReference type="STRING" id="7897.ENSLACP00000015057"/>
<reference evidence="3" key="1">
    <citation type="submission" date="2011-08" db="EMBL/GenBank/DDBJ databases">
        <title>The draft genome of Latimeria chalumnae.</title>
        <authorList>
            <person name="Di Palma F."/>
            <person name="Alfoldi J."/>
            <person name="Johnson J."/>
            <person name="Berlin A."/>
            <person name="Gnerre S."/>
            <person name="Jaffe D."/>
            <person name="MacCallum I."/>
            <person name="Young S."/>
            <person name="Walker B.J."/>
            <person name="Lander E."/>
            <person name="Lindblad-Toh K."/>
        </authorList>
    </citation>
    <scope>NUCLEOTIDE SEQUENCE [LARGE SCALE GENOMIC DNA]</scope>
    <source>
        <strain evidence="3">Wild caught</strain>
    </source>
</reference>
<dbReference type="PANTHER" id="PTHR19303">
    <property type="entry name" value="TRANSPOSON"/>
    <property type="match status" value="1"/>
</dbReference>